<dbReference type="EMBL" id="VSSQ01116775">
    <property type="protein sequence ID" value="MPN51553.1"/>
    <property type="molecule type" value="Genomic_DNA"/>
</dbReference>
<evidence type="ECO:0000313" key="2">
    <source>
        <dbReference type="EMBL" id="MPN51553.1"/>
    </source>
</evidence>
<name>A0A645IWI5_9ZZZZ</name>
<accession>A0A645IWI5</accession>
<evidence type="ECO:0000256" key="1">
    <source>
        <dbReference type="SAM" id="MobiDB-lite"/>
    </source>
</evidence>
<comment type="caution">
    <text evidence="2">The sequence shown here is derived from an EMBL/GenBank/DDBJ whole genome shotgun (WGS) entry which is preliminary data.</text>
</comment>
<proteinExistence type="predicted"/>
<feature type="region of interest" description="Disordered" evidence="1">
    <location>
        <begin position="24"/>
        <end position="53"/>
    </location>
</feature>
<organism evidence="2">
    <name type="scientific">bioreactor metagenome</name>
    <dbReference type="NCBI Taxonomy" id="1076179"/>
    <lineage>
        <taxon>unclassified sequences</taxon>
        <taxon>metagenomes</taxon>
        <taxon>ecological metagenomes</taxon>
    </lineage>
</organism>
<sequence>MAHKRKLHKLLGCTFDIGAAVDQNSPALLGGQHGRQRCAADPPDSLQYESGSA</sequence>
<protein>
    <submittedName>
        <fullName evidence="2">Uncharacterized protein</fullName>
    </submittedName>
</protein>
<gene>
    <name evidence="2" type="ORF">SDC9_199201</name>
</gene>
<dbReference type="AlphaFoldDB" id="A0A645IWI5"/>
<reference evidence="2" key="1">
    <citation type="submission" date="2019-08" db="EMBL/GenBank/DDBJ databases">
        <authorList>
            <person name="Kucharzyk K."/>
            <person name="Murdoch R.W."/>
            <person name="Higgins S."/>
            <person name="Loffler F."/>
        </authorList>
    </citation>
    <scope>NUCLEOTIDE SEQUENCE</scope>
</reference>